<name>A0A5J4NNR5_9TREM</name>
<keyword evidence="2" id="KW-1185">Reference proteome</keyword>
<dbReference type="Proteomes" id="UP000324629">
    <property type="component" value="Unassembled WGS sequence"/>
</dbReference>
<evidence type="ECO:0000313" key="1">
    <source>
        <dbReference type="EMBL" id="KAA3677124.1"/>
    </source>
</evidence>
<proteinExistence type="predicted"/>
<sequence>MKDKQAVERVQRVVTILVTGLEDVAHESRLKILEDIGRTFKLLVLLGPDDRLSVKLSARQMVNSSTVIPSHSGGPNILRINLSPTVLPPNTCNVEPGLVDLEPPTETEVRSYISAVERNRAVGLGGLVPAVFTEGWEALLEGSTGQPKRLNQCSTLISAEVELDIESVEWKAAVRLTWAWSAKRLPKVNRVIPTKDELQSWGNPRGSLLELFDLRNWHTYQVGRTWSSLGYRTEDW</sequence>
<protein>
    <submittedName>
        <fullName evidence="1">Uncharacterized protein</fullName>
    </submittedName>
</protein>
<gene>
    <name evidence="1" type="ORF">DEA37_0006376</name>
</gene>
<organism evidence="1 2">
    <name type="scientific">Paragonimus westermani</name>
    <dbReference type="NCBI Taxonomy" id="34504"/>
    <lineage>
        <taxon>Eukaryota</taxon>
        <taxon>Metazoa</taxon>
        <taxon>Spiralia</taxon>
        <taxon>Lophotrochozoa</taxon>
        <taxon>Platyhelminthes</taxon>
        <taxon>Trematoda</taxon>
        <taxon>Digenea</taxon>
        <taxon>Plagiorchiida</taxon>
        <taxon>Troglotremata</taxon>
        <taxon>Troglotrematidae</taxon>
        <taxon>Paragonimus</taxon>
    </lineage>
</organism>
<reference evidence="1 2" key="1">
    <citation type="journal article" date="2019" name="Gigascience">
        <title>Whole-genome sequence of the oriental lung fluke Paragonimus westermani.</title>
        <authorList>
            <person name="Oey H."/>
            <person name="Zakrzewski M."/>
            <person name="Narain K."/>
            <person name="Devi K.R."/>
            <person name="Agatsuma T."/>
            <person name="Nawaratna S."/>
            <person name="Gobert G.N."/>
            <person name="Jones M.K."/>
            <person name="Ragan M.A."/>
            <person name="McManus D.P."/>
            <person name="Krause L."/>
        </authorList>
    </citation>
    <scope>NUCLEOTIDE SEQUENCE [LARGE SCALE GENOMIC DNA]</scope>
    <source>
        <strain evidence="1 2">IND2009</strain>
    </source>
</reference>
<evidence type="ECO:0000313" key="2">
    <source>
        <dbReference type="Proteomes" id="UP000324629"/>
    </source>
</evidence>
<dbReference type="AlphaFoldDB" id="A0A5J4NNR5"/>
<accession>A0A5J4NNR5</accession>
<dbReference type="EMBL" id="QNGE01001651">
    <property type="protein sequence ID" value="KAA3677124.1"/>
    <property type="molecule type" value="Genomic_DNA"/>
</dbReference>
<comment type="caution">
    <text evidence="1">The sequence shown here is derived from an EMBL/GenBank/DDBJ whole genome shotgun (WGS) entry which is preliminary data.</text>
</comment>